<organism evidence="1 2">
    <name type="scientific">Oxynema aestuarii AP17</name>
    <dbReference type="NCBI Taxonomy" id="2064643"/>
    <lineage>
        <taxon>Bacteria</taxon>
        <taxon>Bacillati</taxon>
        <taxon>Cyanobacteriota</taxon>
        <taxon>Cyanophyceae</taxon>
        <taxon>Oscillatoriophycideae</taxon>
        <taxon>Oscillatoriales</taxon>
        <taxon>Oscillatoriaceae</taxon>
        <taxon>Oxynema</taxon>
        <taxon>Oxynema aestuarii</taxon>
    </lineage>
</organism>
<evidence type="ECO:0000313" key="2">
    <source>
        <dbReference type="Proteomes" id="UP000500857"/>
    </source>
</evidence>
<protein>
    <submittedName>
        <fullName evidence="1">Uncharacterized protein</fullName>
    </submittedName>
</protein>
<dbReference type="AlphaFoldDB" id="A0A6H1TZL3"/>
<name>A0A6H1TZL3_9CYAN</name>
<proteinExistence type="predicted"/>
<reference evidence="1 2" key="1">
    <citation type="submission" date="2020-04" db="EMBL/GenBank/DDBJ databases">
        <authorList>
            <person name="Basu S."/>
            <person name="Maruthanayagam V."/>
            <person name="Chakraborty S."/>
            <person name="Pramanik A."/>
            <person name="Mukherjee J."/>
            <person name="Brink B."/>
        </authorList>
    </citation>
    <scope>NUCLEOTIDE SEQUENCE [LARGE SCALE GENOMIC DNA]</scope>
    <source>
        <strain evidence="1 2">AP17</strain>
    </source>
</reference>
<gene>
    <name evidence="1" type="ORF">HCG48_12010</name>
</gene>
<dbReference type="RefSeq" id="WP_168569367.1">
    <property type="nucleotide sequence ID" value="NZ_CP051167.1"/>
</dbReference>
<dbReference type="KEGG" id="oxy:HCG48_12010"/>
<keyword evidence="2" id="KW-1185">Reference proteome</keyword>
<dbReference type="EMBL" id="CP051167">
    <property type="protein sequence ID" value="QIZ71213.1"/>
    <property type="molecule type" value="Genomic_DNA"/>
</dbReference>
<accession>A0A6H1TZL3</accession>
<dbReference type="Proteomes" id="UP000500857">
    <property type="component" value="Chromosome"/>
</dbReference>
<evidence type="ECO:0000313" key="1">
    <source>
        <dbReference type="EMBL" id="QIZ71213.1"/>
    </source>
</evidence>
<sequence length="70" mass="7869">MRSLMGAKLATIAYFIVLSVRRGEPIAPDKRQEKDPGVGKGSRNEHLEAIVANADFRFPTQHFMTKNLEI</sequence>